<proteinExistence type="predicted"/>
<evidence type="ECO:0000313" key="3">
    <source>
        <dbReference type="Proteomes" id="UP001196661"/>
    </source>
</evidence>
<reference evidence="2 3" key="1">
    <citation type="journal article" date="2021" name="Mar. Drugs">
        <title>Genome Reduction and Secondary Metabolism of the Marine Sponge-Associated Cyanobacterium Leptothoe.</title>
        <authorList>
            <person name="Konstantinou D."/>
            <person name="Popin R.V."/>
            <person name="Fewer D.P."/>
            <person name="Sivonen K."/>
            <person name="Gkelis S."/>
        </authorList>
    </citation>
    <scope>NUCLEOTIDE SEQUENCE [LARGE SCALE GENOMIC DNA]</scope>
    <source>
        <strain evidence="2 3">TAU-MAC 1615</strain>
    </source>
</reference>
<dbReference type="RefSeq" id="WP_215619264.1">
    <property type="nucleotide sequence ID" value="NZ_JADOER010000012.1"/>
</dbReference>
<organism evidence="2 3">
    <name type="scientific">Leptothoe kymatousa TAU-MAC 1615</name>
    <dbReference type="NCBI Taxonomy" id="2364775"/>
    <lineage>
        <taxon>Bacteria</taxon>
        <taxon>Bacillati</taxon>
        <taxon>Cyanobacteriota</taxon>
        <taxon>Cyanophyceae</taxon>
        <taxon>Nodosilineales</taxon>
        <taxon>Cymatolegaceae</taxon>
        <taxon>Leptothoe</taxon>
        <taxon>Leptothoe kymatousa</taxon>
    </lineage>
</organism>
<evidence type="ECO:0000313" key="2">
    <source>
        <dbReference type="EMBL" id="MBT9313380.1"/>
    </source>
</evidence>
<dbReference type="Proteomes" id="UP001196661">
    <property type="component" value="Unassembled WGS sequence"/>
</dbReference>
<protein>
    <submittedName>
        <fullName evidence="2">Thioredoxin family protein</fullName>
    </submittedName>
</protein>
<dbReference type="InterPro" id="IPR013766">
    <property type="entry name" value="Thioredoxin_domain"/>
</dbReference>
<sequence length="194" mass="20950">MVMVESTMLALGTKAPAFSLADAVSGKTITLDTFADSRALLVMFICVHCPFVKHIEQELAKIGQDYSTKGLGILAISANSLQTHPQDAPEHMKTQAQQQGFTFPYCFDEHQTVAKAYTAACTPDFFLFDADKTLVYRGQLDDSRPSNGKPVTGKDLRAAIDQALAGQTLSDQQIPSVGCNIKWAPGQAPSYFGA</sequence>
<dbReference type="EMBL" id="JADOER010000012">
    <property type="protein sequence ID" value="MBT9313380.1"/>
    <property type="molecule type" value="Genomic_DNA"/>
</dbReference>
<dbReference type="Pfam" id="PF00578">
    <property type="entry name" value="AhpC-TSA"/>
    <property type="match status" value="1"/>
</dbReference>
<dbReference type="InterPro" id="IPR036249">
    <property type="entry name" value="Thioredoxin-like_sf"/>
</dbReference>
<dbReference type="SUPFAM" id="SSF52833">
    <property type="entry name" value="Thioredoxin-like"/>
    <property type="match status" value="1"/>
</dbReference>
<evidence type="ECO:0000259" key="1">
    <source>
        <dbReference type="PROSITE" id="PS51352"/>
    </source>
</evidence>
<name>A0ABS5Y6A3_9CYAN</name>
<accession>A0ABS5Y6A3</accession>
<dbReference type="CDD" id="cd02969">
    <property type="entry name" value="PRX_like1"/>
    <property type="match status" value="1"/>
</dbReference>
<dbReference type="InterPro" id="IPR047262">
    <property type="entry name" value="PRX-like1"/>
</dbReference>
<dbReference type="InterPro" id="IPR000866">
    <property type="entry name" value="AhpC/TSA"/>
</dbReference>
<dbReference type="PROSITE" id="PS51352">
    <property type="entry name" value="THIOREDOXIN_2"/>
    <property type="match status" value="1"/>
</dbReference>
<comment type="caution">
    <text evidence="2">The sequence shown here is derived from an EMBL/GenBank/DDBJ whole genome shotgun (WGS) entry which is preliminary data.</text>
</comment>
<dbReference type="PANTHER" id="PTHR43640:SF1">
    <property type="entry name" value="THIOREDOXIN-DEPENDENT PEROXIREDOXIN"/>
    <property type="match status" value="1"/>
</dbReference>
<dbReference type="Gene3D" id="3.40.30.10">
    <property type="entry name" value="Glutaredoxin"/>
    <property type="match status" value="1"/>
</dbReference>
<gene>
    <name evidence="2" type="ORF">IXB28_14285</name>
</gene>
<feature type="domain" description="Thioredoxin" evidence="1">
    <location>
        <begin position="9"/>
        <end position="165"/>
    </location>
</feature>
<dbReference type="PANTHER" id="PTHR43640">
    <property type="entry name" value="OS07G0260300 PROTEIN"/>
    <property type="match status" value="1"/>
</dbReference>
<keyword evidence="3" id="KW-1185">Reference proteome</keyword>